<evidence type="ECO:0000256" key="1">
    <source>
        <dbReference type="ARBA" id="ARBA00000448"/>
    </source>
</evidence>
<evidence type="ECO:0000256" key="4">
    <source>
        <dbReference type="ARBA" id="ARBA00007806"/>
    </source>
</evidence>
<dbReference type="SUPFAM" id="SSF74650">
    <property type="entry name" value="Galactose mutarotase-like"/>
    <property type="match status" value="1"/>
</dbReference>
<evidence type="ECO:0000259" key="21">
    <source>
        <dbReference type="Pfam" id="PF21365"/>
    </source>
</evidence>
<dbReference type="GO" id="GO:0004558">
    <property type="term" value="F:alpha-1,4-glucosidase activity"/>
    <property type="evidence" value="ECO:0007669"/>
    <property type="project" value="UniProtKB-EC"/>
</dbReference>
<evidence type="ECO:0000256" key="5">
    <source>
        <dbReference type="ARBA" id="ARBA00012741"/>
    </source>
</evidence>
<keyword evidence="13 17" id="KW-0326">Glycosidase</keyword>
<dbReference type="PROSITE" id="PS00129">
    <property type="entry name" value="GLYCOSYL_HYDROL_F31_1"/>
    <property type="match status" value="1"/>
</dbReference>
<sequence length="909" mass="102462">MKRIGFVHLLVSWGTCLAALMKANGSDSLAHCPGYKAFNVTTSGNHIQADLRLAGARCNAYGKDLDNLKLEVAVETSNRIHVKIYDAAEQIYQVPESVFPRPKPIEHSEEKDALKFDYEGNPFSFRIVRTHDGQVLFDSSAAVLVIEDQYLRLRTHLPDEANLYGLGEHSDSFRLSTSNYTRTLWNADVPSIPNNQNLYGSHPIYIEHRKTASHGVFMLNSNGMDVFIDKGEAGQYLEYNILGGVLDLFFMAGPTPVDVVRQYSEVAGLPVTIPYSALGFHQCRWGYRDVFDVVEVVYNYSKAEIPLEAMWTDIDYMDGRTVFSVDPQRFPMNMMRELVAHLHASKQKYVLMVDPAVAVKNYGPYNNGVKDDIFLLNATKDIFHGVVWPGLAAYPDWFANGVQEYWTKEFSRFFSPETGIDIDFLWIDMNEPANFCDYPCLDPIAASKGYPPPAPAVRIPPRPLPGWPCDFQPPGTSCKKLNLNLGQRASLSREQKHAPNGQTSALFEAQSSGAQVSRADRRKGLPGRELVEPRYKIHNTWGPLPQKSINTSLIHHNGLCLFDTHNLYGSMMSAVSRAAMLSRRPTKRPLVITRSTFAGAGAHVSHWLGDNDSDWPHYRWSIRGMLQFASIFQVSMVGSDVCGFNGNTSEELCARWAMLGAFQPFYRNHNAEGQVDQEFYRWKSVAKAARKAMDIRYRLLDYFYTAMMRQSRDGTPAINPMFYIYPEDENTYGLELQFFWGPSLLVAPVSEQGSTSVDIYLPDDILYDFYTHEQIRGQRRAMTKANQTLTDIPLYLRGGVIVPLRVKSAMTTAELREQDFELIVPVGKDGAAEGSLYLDDGESLKPDAISSIEFRYEKGRLDMDGSFEYKTKAKLTKVTVLGAKTPNGWASTCITLDKPLEQPFSVKLW</sequence>
<dbReference type="EC" id="3.2.1.21" evidence="6"/>
<name>A0A8E5HT69_USTVR</name>
<evidence type="ECO:0000256" key="6">
    <source>
        <dbReference type="ARBA" id="ARBA00012744"/>
    </source>
</evidence>
<dbReference type="Gene3D" id="2.60.40.1180">
    <property type="entry name" value="Golgi alpha-mannosidase II"/>
    <property type="match status" value="2"/>
</dbReference>
<keyword evidence="8" id="KW-0964">Secreted</keyword>
<evidence type="ECO:0000256" key="18">
    <source>
        <dbReference type="SAM" id="SignalP"/>
    </source>
</evidence>
<dbReference type="InterPro" id="IPR013780">
    <property type="entry name" value="Glyco_hydro_b"/>
</dbReference>
<keyword evidence="23" id="KW-1185">Reference proteome</keyword>
<evidence type="ECO:0000259" key="19">
    <source>
        <dbReference type="Pfam" id="PF01055"/>
    </source>
</evidence>
<evidence type="ECO:0000256" key="7">
    <source>
        <dbReference type="ARBA" id="ARBA00014002"/>
    </source>
</evidence>
<comment type="catalytic activity">
    <reaction evidence="1">
        <text>Hydrolysis of terminal, non-reducing beta-D-glucosyl residues with release of beta-D-glucose.</text>
        <dbReference type="EC" id="3.2.1.21"/>
    </reaction>
</comment>
<dbReference type="InterPro" id="IPR011013">
    <property type="entry name" value="Gal_mutarotase_sf_dom"/>
</dbReference>
<dbReference type="InterPro" id="IPR025887">
    <property type="entry name" value="Glyco_hydro_31_N_dom"/>
</dbReference>
<evidence type="ECO:0000256" key="12">
    <source>
        <dbReference type="ARBA" id="ARBA00023277"/>
    </source>
</evidence>
<accession>A0A8E5HT69</accession>
<dbReference type="GO" id="GO:0030246">
    <property type="term" value="F:carbohydrate binding"/>
    <property type="evidence" value="ECO:0007669"/>
    <property type="project" value="InterPro"/>
</dbReference>
<evidence type="ECO:0000256" key="9">
    <source>
        <dbReference type="ARBA" id="ARBA00022729"/>
    </source>
</evidence>
<feature type="chain" id="PRO_5034476227" description="Probable alpha/beta-glucosidase agdC" evidence="18">
    <location>
        <begin position="19"/>
        <end position="909"/>
    </location>
</feature>
<evidence type="ECO:0000256" key="17">
    <source>
        <dbReference type="RuleBase" id="RU361185"/>
    </source>
</evidence>
<dbReference type="InterPro" id="IPR030458">
    <property type="entry name" value="Glyco_hydro_31_AS"/>
</dbReference>
<comment type="catalytic activity">
    <reaction evidence="2">
        <text>Hydrolysis of terminal, non-reducing (1-&gt;4)-linked alpha-D-glucose residues with release of alpha-D-glucose.</text>
        <dbReference type="EC" id="3.2.1.20"/>
    </reaction>
</comment>
<evidence type="ECO:0000256" key="8">
    <source>
        <dbReference type="ARBA" id="ARBA00022525"/>
    </source>
</evidence>
<dbReference type="GO" id="GO:0005576">
    <property type="term" value="C:extracellular region"/>
    <property type="evidence" value="ECO:0007669"/>
    <property type="project" value="UniProtKB-SubCell"/>
</dbReference>
<dbReference type="AlphaFoldDB" id="A0A8E5HT69"/>
<dbReference type="InterPro" id="IPR048395">
    <property type="entry name" value="Glyco_hydro_31_C"/>
</dbReference>
<keyword evidence="9 18" id="KW-0732">Signal</keyword>
<evidence type="ECO:0000256" key="10">
    <source>
        <dbReference type="ARBA" id="ARBA00022801"/>
    </source>
</evidence>
<evidence type="ECO:0000256" key="16">
    <source>
        <dbReference type="ARBA" id="ARBA00025512"/>
    </source>
</evidence>
<dbReference type="PANTHER" id="PTHR22762:SF67">
    <property type="entry name" value="ALPHA_BETA-GLUCOSIDASE AGDC-RELATED"/>
    <property type="match status" value="1"/>
</dbReference>
<keyword evidence="14" id="KW-0961">Cell wall biogenesis/degradation</keyword>
<proteinExistence type="inferred from homology"/>
<dbReference type="Pfam" id="PF13802">
    <property type="entry name" value="Gal_mutarotas_2"/>
    <property type="match status" value="1"/>
</dbReference>
<keyword evidence="10 17" id="KW-0378">Hydrolase</keyword>
<dbReference type="Pfam" id="PF01055">
    <property type="entry name" value="Glyco_hydro_31_2nd"/>
    <property type="match status" value="1"/>
</dbReference>
<feature type="domain" description="Glycoside hydrolase family 31 N-terminal" evidence="20">
    <location>
        <begin position="115"/>
        <end position="223"/>
    </location>
</feature>
<dbReference type="Gene3D" id="2.60.40.1760">
    <property type="entry name" value="glycosyl hydrolase (family 31)"/>
    <property type="match status" value="1"/>
</dbReference>
<evidence type="ECO:0000259" key="20">
    <source>
        <dbReference type="Pfam" id="PF13802"/>
    </source>
</evidence>
<dbReference type="PANTHER" id="PTHR22762">
    <property type="entry name" value="ALPHA-GLUCOSIDASE"/>
    <property type="match status" value="1"/>
</dbReference>
<dbReference type="CDD" id="cd06602">
    <property type="entry name" value="GH31_MGAM_SI_GAA"/>
    <property type="match status" value="1"/>
</dbReference>
<dbReference type="InterPro" id="IPR017853">
    <property type="entry name" value="GH"/>
</dbReference>
<comment type="similarity">
    <text evidence="4 17">Belongs to the glycosyl hydrolase 31 family.</text>
</comment>
<comment type="function">
    <text evidence="16">Glucosidase involved in the degradation of cellulosic biomass. Has both alpha- and beta-glucosidase activity.</text>
</comment>
<dbReference type="KEGG" id="uvi:66066195"/>
<evidence type="ECO:0000256" key="3">
    <source>
        <dbReference type="ARBA" id="ARBA00004613"/>
    </source>
</evidence>
<feature type="signal peptide" evidence="18">
    <location>
        <begin position="1"/>
        <end position="18"/>
    </location>
</feature>
<dbReference type="Proteomes" id="UP000027002">
    <property type="component" value="Chromosome 4"/>
</dbReference>
<evidence type="ECO:0000256" key="13">
    <source>
        <dbReference type="ARBA" id="ARBA00023295"/>
    </source>
</evidence>
<dbReference type="RefSeq" id="XP_042998848.1">
    <property type="nucleotide sequence ID" value="XM_043142915.1"/>
</dbReference>
<feature type="domain" description="Glycoside hydrolase family 31 TIM barrel" evidence="19">
    <location>
        <begin position="271"/>
        <end position="706"/>
    </location>
</feature>
<evidence type="ECO:0000256" key="15">
    <source>
        <dbReference type="ARBA" id="ARBA00023326"/>
    </source>
</evidence>
<comment type="subcellular location">
    <subcellularLocation>
        <location evidence="3">Secreted</location>
    </subcellularLocation>
</comment>
<protein>
    <recommendedName>
        <fullName evidence="7">Probable alpha/beta-glucosidase agdC</fullName>
        <ecNumber evidence="5">3.2.1.20</ecNumber>
        <ecNumber evidence="6">3.2.1.21</ecNumber>
    </recommendedName>
</protein>
<dbReference type="GO" id="GO:0008422">
    <property type="term" value="F:beta-glucosidase activity"/>
    <property type="evidence" value="ECO:0007669"/>
    <property type="project" value="UniProtKB-EC"/>
</dbReference>
<dbReference type="Gene3D" id="3.20.20.80">
    <property type="entry name" value="Glycosidases"/>
    <property type="match status" value="2"/>
</dbReference>
<dbReference type="Pfam" id="PF21365">
    <property type="entry name" value="Glyco_hydro_31_3rd"/>
    <property type="match status" value="1"/>
</dbReference>
<reference evidence="22" key="1">
    <citation type="submission" date="2020-03" db="EMBL/GenBank/DDBJ databases">
        <title>A mixture of massive structural variations and highly conserved coding sequences in Ustilaginoidea virens genome.</title>
        <authorList>
            <person name="Zhang K."/>
            <person name="Zhao Z."/>
            <person name="Zhang Z."/>
            <person name="Li Y."/>
            <person name="Hsiang T."/>
            <person name="Sun W."/>
        </authorList>
    </citation>
    <scope>NUCLEOTIDE SEQUENCE</scope>
    <source>
        <strain evidence="22">UV-8b</strain>
    </source>
</reference>
<organism evidence="22 23">
    <name type="scientific">Ustilaginoidea virens</name>
    <name type="common">Rice false smut fungus</name>
    <name type="synonym">Villosiclava virens</name>
    <dbReference type="NCBI Taxonomy" id="1159556"/>
    <lineage>
        <taxon>Eukaryota</taxon>
        <taxon>Fungi</taxon>
        <taxon>Dikarya</taxon>
        <taxon>Ascomycota</taxon>
        <taxon>Pezizomycotina</taxon>
        <taxon>Sordariomycetes</taxon>
        <taxon>Hypocreomycetidae</taxon>
        <taxon>Hypocreales</taxon>
        <taxon>Clavicipitaceae</taxon>
        <taxon>Ustilaginoidea</taxon>
    </lineage>
</organism>
<dbReference type="EMBL" id="CP072756">
    <property type="protein sequence ID" value="QUC21175.1"/>
    <property type="molecule type" value="Genomic_DNA"/>
</dbReference>
<dbReference type="EC" id="3.2.1.20" evidence="5"/>
<dbReference type="GeneID" id="66066195"/>
<dbReference type="InterPro" id="IPR000322">
    <property type="entry name" value="Glyco_hydro_31_TIM"/>
</dbReference>
<dbReference type="GO" id="GO:0000272">
    <property type="term" value="P:polysaccharide catabolic process"/>
    <property type="evidence" value="ECO:0007669"/>
    <property type="project" value="UniProtKB-KW"/>
</dbReference>
<evidence type="ECO:0000313" key="23">
    <source>
        <dbReference type="Proteomes" id="UP000027002"/>
    </source>
</evidence>
<dbReference type="OrthoDB" id="5839090at2759"/>
<gene>
    <name evidence="22" type="ORF">UV8b_05418</name>
</gene>
<keyword evidence="12" id="KW-0119">Carbohydrate metabolism</keyword>
<dbReference type="GO" id="GO:0071555">
    <property type="term" value="P:cell wall organization"/>
    <property type="evidence" value="ECO:0007669"/>
    <property type="project" value="UniProtKB-KW"/>
</dbReference>
<keyword evidence="11" id="KW-0325">Glycoprotein</keyword>
<dbReference type="SUPFAM" id="SSF51011">
    <property type="entry name" value="Glycosyl hydrolase domain"/>
    <property type="match status" value="1"/>
</dbReference>
<dbReference type="SUPFAM" id="SSF51445">
    <property type="entry name" value="(Trans)glycosidases"/>
    <property type="match status" value="1"/>
</dbReference>
<dbReference type="CDD" id="cd14752">
    <property type="entry name" value="GH31_N"/>
    <property type="match status" value="1"/>
</dbReference>
<evidence type="ECO:0000256" key="11">
    <source>
        <dbReference type="ARBA" id="ARBA00023180"/>
    </source>
</evidence>
<keyword evidence="15" id="KW-0624">Polysaccharide degradation</keyword>
<evidence type="ECO:0000256" key="2">
    <source>
        <dbReference type="ARBA" id="ARBA00001657"/>
    </source>
</evidence>
<evidence type="ECO:0000313" key="22">
    <source>
        <dbReference type="EMBL" id="QUC21175.1"/>
    </source>
</evidence>
<feature type="domain" description="Glycosyl hydrolase family 31 C-terminal" evidence="21">
    <location>
        <begin position="714"/>
        <end position="802"/>
    </location>
</feature>
<evidence type="ECO:0000256" key="14">
    <source>
        <dbReference type="ARBA" id="ARBA00023316"/>
    </source>
</evidence>